<dbReference type="GeneID" id="41967364"/>
<sequence length="606" mass="67953">MEGPGISSGNKNAPGNNASSDAAHQDTQVGGESAASEKKQASKTKAGSQRWDSGTDLRPLNIQRSESSNLPASLVPSPVQNNFQEDTPMTGTSPDPAASSLKYQTPNEPTKEQNPYYADECHFASAFTSVQSVMKTHAAKGWDTTIRLRGRSTYRLTKYYGIYWLERSKHELSECQGRFEDDKEKANLEFKGVNALAIEYNPELWQHRFNMDYFFNKKNWVENKNGLLRMPWAMQVELKWLNMKTKEIKKTWEVPSTVWKLFDSREMAEEAMLKIAKKRAESSSTMEEERSPQEAWKTPAPDDRNETQSGTGVETMSSAISDAIPSTAVNGGMTTLPKYYLPSLLDNVLPFRDGLLNMLTPTEVSMLSAVGGVELSDQEKRRYLDLRREIVWIQPFFEELIPLGYKPMFLGRDLETLSLRISYPLLYHSEGWRQLNVMLLLPNCAKCQCVLAATIMSLRDRYAHTMLGKNIEDAVYETVAFAPIGPYGVRVECTYMKFEARSDHNCGPAPVGPGAFAYRHIEESEVCTTLIRVTGPDTWETFKIDATADKWRVVKVLVANSNRSPRDSITVVSGVRMNHNLGGGPTIGSVGDITTDADWSLAEAFH</sequence>
<feature type="compositionally biased region" description="Polar residues" evidence="1">
    <location>
        <begin position="7"/>
        <end position="30"/>
    </location>
</feature>
<dbReference type="RefSeq" id="XP_030976028.1">
    <property type="nucleotide sequence ID" value="XM_031132461.1"/>
</dbReference>
<gene>
    <name evidence="3" type="ORF">PgNI_12513</name>
</gene>
<reference evidence="3" key="1">
    <citation type="journal article" date="2019" name="Mol. Biol. Evol.">
        <title>Blast fungal genomes show frequent chromosomal changes, gene gains and losses, and effector gene turnover.</title>
        <authorList>
            <person name="Gomez Luciano L.B."/>
            <person name="Jason Tsai I."/>
            <person name="Chuma I."/>
            <person name="Tosa Y."/>
            <person name="Chen Y.H."/>
            <person name="Li J.Y."/>
            <person name="Li M.Y."/>
            <person name="Jade Lu M.Y."/>
            <person name="Nakayashiki H."/>
            <person name="Li W.H."/>
        </authorList>
    </citation>
    <scope>NUCLEOTIDE SEQUENCE</scope>
    <source>
        <strain evidence="3">NI907</strain>
    </source>
</reference>
<evidence type="ECO:0000313" key="2">
    <source>
        <dbReference type="Proteomes" id="UP000515153"/>
    </source>
</evidence>
<feature type="compositionally biased region" description="Polar residues" evidence="1">
    <location>
        <begin position="43"/>
        <end position="52"/>
    </location>
</feature>
<reference evidence="3" key="2">
    <citation type="submission" date="2019-10" db="EMBL/GenBank/DDBJ databases">
        <authorList>
            <consortium name="NCBI Genome Project"/>
        </authorList>
    </citation>
    <scope>NUCLEOTIDE SEQUENCE</scope>
    <source>
        <strain evidence="3">NI907</strain>
    </source>
</reference>
<dbReference type="AlphaFoldDB" id="A0A6P8AMA3"/>
<keyword evidence="2" id="KW-1185">Reference proteome</keyword>
<dbReference type="KEGG" id="pgri:PgNI_12513"/>
<feature type="compositionally biased region" description="Polar residues" evidence="1">
    <location>
        <begin position="62"/>
        <end position="71"/>
    </location>
</feature>
<accession>A0A6P8AMA3</accession>
<reference evidence="3" key="3">
    <citation type="submission" date="2025-08" db="UniProtKB">
        <authorList>
            <consortium name="RefSeq"/>
        </authorList>
    </citation>
    <scope>IDENTIFICATION</scope>
    <source>
        <strain evidence="3">NI907</strain>
    </source>
</reference>
<protein>
    <submittedName>
        <fullName evidence="3">Uncharacterized protein</fullName>
    </submittedName>
</protein>
<dbReference type="Proteomes" id="UP000515153">
    <property type="component" value="Unplaced"/>
</dbReference>
<feature type="compositionally biased region" description="Polar residues" evidence="1">
    <location>
        <begin position="78"/>
        <end position="93"/>
    </location>
</feature>
<evidence type="ECO:0000313" key="3">
    <source>
        <dbReference type="RefSeq" id="XP_030976028.1"/>
    </source>
</evidence>
<proteinExistence type="predicted"/>
<name>A0A6P8AMA3_PYRGI</name>
<organism evidence="2 3">
    <name type="scientific">Pyricularia grisea</name>
    <name type="common">Crabgrass-specific blast fungus</name>
    <name type="synonym">Magnaporthe grisea</name>
    <dbReference type="NCBI Taxonomy" id="148305"/>
    <lineage>
        <taxon>Eukaryota</taxon>
        <taxon>Fungi</taxon>
        <taxon>Dikarya</taxon>
        <taxon>Ascomycota</taxon>
        <taxon>Pezizomycotina</taxon>
        <taxon>Sordariomycetes</taxon>
        <taxon>Sordariomycetidae</taxon>
        <taxon>Magnaporthales</taxon>
        <taxon>Pyriculariaceae</taxon>
        <taxon>Pyricularia</taxon>
    </lineage>
</organism>
<evidence type="ECO:0000256" key="1">
    <source>
        <dbReference type="SAM" id="MobiDB-lite"/>
    </source>
</evidence>
<feature type="region of interest" description="Disordered" evidence="1">
    <location>
        <begin position="1"/>
        <end position="112"/>
    </location>
</feature>
<feature type="region of interest" description="Disordered" evidence="1">
    <location>
        <begin position="278"/>
        <end position="313"/>
    </location>
</feature>